<feature type="region of interest" description="Disordered" evidence="1">
    <location>
        <begin position="675"/>
        <end position="717"/>
    </location>
</feature>
<organism evidence="4 5">
    <name type="scientific">Mesorhabditis spiculigera</name>
    <dbReference type="NCBI Taxonomy" id="96644"/>
    <lineage>
        <taxon>Eukaryota</taxon>
        <taxon>Metazoa</taxon>
        <taxon>Ecdysozoa</taxon>
        <taxon>Nematoda</taxon>
        <taxon>Chromadorea</taxon>
        <taxon>Rhabditida</taxon>
        <taxon>Rhabditina</taxon>
        <taxon>Rhabditomorpha</taxon>
        <taxon>Rhabditoidea</taxon>
        <taxon>Rhabditidae</taxon>
        <taxon>Mesorhabditinae</taxon>
        <taxon>Mesorhabditis</taxon>
    </lineage>
</organism>
<dbReference type="SUPFAM" id="SSF53300">
    <property type="entry name" value="vWA-like"/>
    <property type="match status" value="1"/>
</dbReference>
<gene>
    <name evidence="4" type="ORF">MSPICULIGERA_LOCUS12718</name>
</gene>
<comment type="caution">
    <text evidence="4">The sequence shown here is derived from an EMBL/GenBank/DDBJ whole genome shotgun (WGS) entry which is preliminary data.</text>
</comment>
<dbReference type="GO" id="GO:0032039">
    <property type="term" value="C:integrator complex"/>
    <property type="evidence" value="ECO:0007669"/>
    <property type="project" value="TreeGrafter"/>
</dbReference>
<evidence type="ECO:0000313" key="5">
    <source>
        <dbReference type="Proteomes" id="UP001177023"/>
    </source>
</evidence>
<dbReference type="InterPro" id="IPR036465">
    <property type="entry name" value="vWFA_dom_sf"/>
</dbReference>
<dbReference type="Pfam" id="PF25462">
    <property type="entry name" value="Beta-barrel_INTS6"/>
    <property type="match status" value="1"/>
</dbReference>
<dbReference type="InterPro" id="IPR002035">
    <property type="entry name" value="VWF_A"/>
</dbReference>
<name>A0AA36CSU7_9BILA</name>
<evidence type="ECO:0008006" key="6">
    <source>
        <dbReference type="Google" id="ProtNLM"/>
    </source>
</evidence>
<feature type="domain" description="Integrator complex subunit 6-like beta-barrel" evidence="3">
    <location>
        <begin position="265"/>
        <end position="401"/>
    </location>
</feature>
<feature type="domain" description="VWFA" evidence="2">
    <location>
        <begin position="4"/>
        <end position="130"/>
    </location>
</feature>
<dbReference type="AlphaFoldDB" id="A0AA36CSU7"/>
<evidence type="ECO:0000259" key="2">
    <source>
        <dbReference type="Pfam" id="PF13519"/>
    </source>
</evidence>
<dbReference type="Proteomes" id="UP001177023">
    <property type="component" value="Unassembled WGS sequence"/>
</dbReference>
<evidence type="ECO:0000313" key="4">
    <source>
        <dbReference type="EMBL" id="CAJ0574383.1"/>
    </source>
</evidence>
<dbReference type="GO" id="GO:0034472">
    <property type="term" value="P:snRNA 3'-end processing"/>
    <property type="evidence" value="ECO:0007669"/>
    <property type="project" value="TreeGrafter"/>
</dbReference>
<feature type="non-terminal residue" evidence="4">
    <location>
        <position position="1"/>
    </location>
</feature>
<reference evidence="4" key="1">
    <citation type="submission" date="2023-06" db="EMBL/GenBank/DDBJ databases">
        <authorList>
            <person name="Delattre M."/>
        </authorList>
    </citation>
    <scope>NUCLEOTIDE SEQUENCE</scope>
    <source>
        <strain evidence="4">AF72</strain>
    </source>
</reference>
<sequence>MTILLFLVDTSASMAQSSYLGLSFLEHARALVANIRKAREQMKGADRFMLVTTEDFPMGIKAGFREGSQIFEQSVNNLRAHGKYHLGQAVLNALQYINTYRAAAADQDRFAEGRWFSMRNDNVVIIVITDTSGATSFPPDFQLSFPARHPAGEFMDEAFRWDQRVFSLVLRLPSTHKPFIPLREMARRLDCFDSPIDNICRQTGGRSWTLHTHEQIPSFVQTFMSVMSISGSMLRFEALISHKNGQMDDRERLALAGKLEKRPLSMIFVRNAGTVASSHWPIPEAFPSSSLAESRTIPPRKAHPVINVPLIPAEPNHTFLEFPFDRYEVEQGPLADYILEFSNRNQQSQLGWLVYVRNSTREGYGKPFGYLKAATNLQVISLFVLPYNYIALFPLLEDLKKTPAIKSNPGWKKSFSKYLDQVPPYYLSNLRKQLRRFNVPPELFEEQCNVPPYNNQIRHLLQGVREMAKRELEQVNIQVQNQNVNMHIAQPKYMPVSIAVEKLTSILPKMERTHDGSWKMCKEEIDEQQKNTIVDPDQKMPDEPRGEPDEKGARLTIREAVISRAKDSMFKNPLTIKRTELVPSLATLYENFRQSTADQQFSFLQGGKPGSILRLQSAAEIHDQPVTSMGLYEEYIRLLASSGMRPREIEGNSTGVGFGNPFAKKNLGSFGVDEVMEGPNTGQKDGAAPGMRRGEKGRGGAQMRRHRKAGPLPWNALKGWRERRKSISERSSIASDFSDISELDSEMEASNGSDLNGKTMEDDVAAPPRINGKRHSDDTPDGPSSPPKKLRLEPRLSTGSNAEQPAKPEVTRLDGAEMRMAQLSITDLVRRFTGRCTTKAAVAHVLKLAKVDLDLYRLFHYAAREADRFKLVLLAEAFRVQGDRLGKTIIAAPSSST</sequence>
<dbReference type="PANTHER" id="PTHR12957:SF2">
    <property type="entry name" value="INTEGRATOR COMPLEX SUBUNIT 6"/>
    <property type="match status" value="1"/>
</dbReference>
<feature type="region of interest" description="Disordered" evidence="1">
    <location>
        <begin position="531"/>
        <end position="551"/>
    </location>
</feature>
<proteinExistence type="predicted"/>
<dbReference type="InterPro" id="IPR051113">
    <property type="entry name" value="Integrator_subunit6"/>
</dbReference>
<dbReference type="EMBL" id="CATQJA010002629">
    <property type="protein sequence ID" value="CAJ0574383.1"/>
    <property type="molecule type" value="Genomic_DNA"/>
</dbReference>
<dbReference type="Pfam" id="PF13519">
    <property type="entry name" value="VWA_2"/>
    <property type="match status" value="1"/>
</dbReference>
<dbReference type="PANTHER" id="PTHR12957">
    <property type="entry name" value="DEAD/H BOX POLYPEPTIDE 26/DICE1-RELATED"/>
    <property type="match status" value="1"/>
</dbReference>
<feature type="region of interest" description="Disordered" evidence="1">
    <location>
        <begin position="745"/>
        <end position="810"/>
    </location>
</feature>
<keyword evidence="5" id="KW-1185">Reference proteome</keyword>
<evidence type="ECO:0000259" key="3">
    <source>
        <dbReference type="Pfam" id="PF25462"/>
    </source>
</evidence>
<accession>A0AA36CSU7</accession>
<evidence type="ECO:0000256" key="1">
    <source>
        <dbReference type="SAM" id="MobiDB-lite"/>
    </source>
</evidence>
<feature type="compositionally biased region" description="Basic and acidic residues" evidence="1">
    <location>
        <begin position="536"/>
        <end position="551"/>
    </location>
</feature>
<protein>
    <recommendedName>
        <fullName evidence="6">VWFA domain-containing protein</fullName>
    </recommendedName>
</protein>
<dbReference type="Gene3D" id="3.40.50.410">
    <property type="entry name" value="von Willebrand factor, type A domain"/>
    <property type="match status" value="1"/>
</dbReference>
<dbReference type="InterPro" id="IPR057413">
    <property type="entry name" value="Beta-barrel_INTS6"/>
</dbReference>